<dbReference type="AlphaFoldDB" id="A0A165JL54"/>
<feature type="chain" id="PRO_5007860224" evidence="2">
    <location>
        <begin position="23"/>
        <end position="218"/>
    </location>
</feature>
<evidence type="ECO:0000256" key="1">
    <source>
        <dbReference type="SAM" id="MobiDB-lite"/>
    </source>
</evidence>
<proteinExistence type="predicted"/>
<dbReference type="Proteomes" id="UP000077266">
    <property type="component" value="Unassembled WGS sequence"/>
</dbReference>
<reference evidence="3 4" key="1">
    <citation type="journal article" date="2016" name="Mol. Biol. Evol.">
        <title>Comparative Genomics of Early-Diverging Mushroom-Forming Fungi Provides Insights into the Origins of Lignocellulose Decay Capabilities.</title>
        <authorList>
            <person name="Nagy L.G."/>
            <person name="Riley R."/>
            <person name="Tritt A."/>
            <person name="Adam C."/>
            <person name="Daum C."/>
            <person name="Floudas D."/>
            <person name="Sun H."/>
            <person name="Yadav J.S."/>
            <person name="Pangilinan J."/>
            <person name="Larsson K.H."/>
            <person name="Matsuura K."/>
            <person name="Barry K."/>
            <person name="Labutti K."/>
            <person name="Kuo R."/>
            <person name="Ohm R.A."/>
            <person name="Bhattacharya S.S."/>
            <person name="Shirouzu T."/>
            <person name="Yoshinaga Y."/>
            <person name="Martin F.M."/>
            <person name="Grigoriev I.V."/>
            <person name="Hibbett D.S."/>
        </authorList>
    </citation>
    <scope>NUCLEOTIDE SEQUENCE [LARGE SCALE GENOMIC DNA]</scope>
    <source>
        <strain evidence="3 4">HHB12029</strain>
    </source>
</reference>
<dbReference type="EMBL" id="KV425964">
    <property type="protein sequence ID" value="KZV95007.1"/>
    <property type="molecule type" value="Genomic_DNA"/>
</dbReference>
<evidence type="ECO:0000313" key="3">
    <source>
        <dbReference type="EMBL" id="KZV95007.1"/>
    </source>
</evidence>
<feature type="region of interest" description="Disordered" evidence="1">
    <location>
        <begin position="129"/>
        <end position="172"/>
    </location>
</feature>
<keyword evidence="2" id="KW-0732">Signal</keyword>
<feature type="region of interest" description="Disordered" evidence="1">
    <location>
        <begin position="24"/>
        <end position="67"/>
    </location>
</feature>
<feature type="compositionally biased region" description="Basic residues" evidence="1">
    <location>
        <begin position="163"/>
        <end position="172"/>
    </location>
</feature>
<evidence type="ECO:0000313" key="4">
    <source>
        <dbReference type="Proteomes" id="UP000077266"/>
    </source>
</evidence>
<name>A0A165JL54_EXIGL</name>
<gene>
    <name evidence="3" type="ORF">EXIGLDRAFT_491947</name>
</gene>
<keyword evidence="4" id="KW-1185">Reference proteome</keyword>
<evidence type="ECO:0000256" key="2">
    <source>
        <dbReference type="SAM" id="SignalP"/>
    </source>
</evidence>
<sequence>MRRYSLLLALLAAICVAMVVQASPTRGSSPVRRPSSPVRRPSSPVKRPTVPVKRPTKPPVVVKHPATPVKHPAEPVKEARTHQVLPQAPLPDRLTPALRLLMRPHYLRVIPRQVVLRLRLARHLPRARSRRLSTPFPARRSRPRRTSSACGSKPIPRRTASARPRHPLRTRRPTLSPLLLSVLLSMSGSLPASVSRRLLAPGRTWRATSSTATLTAAT</sequence>
<accession>A0A165JL54</accession>
<feature type="signal peptide" evidence="2">
    <location>
        <begin position="1"/>
        <end position="22"/>
    </location>
</feature>
<protein>
    <submittedName>
        <fullName evidence="3">Uncharacterized protein</fullName>
    </submittedName>
</protein>
<organism evidence="3 4">
    <name type="scientific">Exidia glandulosa HHB12029</name>
    <dbReference type="NCBI Taxonomy" id="1314781"/>
    <lineage>
        <taxon>Eukaryota</taxon>
        <taxon>Fungi</taxon>
        <taxon>Dikarya</taxon>
        <taxon>Basidiomycota</taxon>
        <taxon>Agaricomycotina</taxon>
        <taxon>Agaricomycetes</taxon>
        <taxon>Auriculariales</taxon>
        <taxon>Exidiaceae</taxon>
        <taxon>Exidia</taxon>
    </lineage>
</organism>
<dbReference type="InParanoid" id="A0A165JL54"/>